<dbReference type="GO" id="GO:0031380">
    <property type="term" value="C:nuclear RNA-directed RNA polymerase complex"/>
    <property type="evidence" value="ECO:0007669"/>
    <property type="project" value="TreeGrafter"/>
</dbReference>
<keyword evidence="3 7" id="KW-0479">Metal-binding</keyword>
<dbReference type="Pfam" id="PF20173">
    <property type="entry name" value="ZnF_RZ-type"/>
    <property type="match status" value="1"/>
</dbReference>
<dbReference type="InterPro" id="IPR046439">
    <property type="entry name" value="ZF_RZ_dom"/>
</dbReference>
<evidence type="ECO:0000256" key="5">
    <source>
        <dbReference type="ARBA" id="ARBA00022833"/>
    </source>
</evidence>
<keyword evidence="6" id="KW-0391">Immunity</keyword>
<dbReference type="CDD" id="cd06008">
    <property type="entry name" value="NF-X1-zinc-finger"/>
    <property type="match status" value="1"/>
</dbReference>
<dbReference type="PROSITE" id="PS50103">
    <property type="entry name" value="ZF_C3H1"/>
    <property type="match status" value="2"/>
</dbReference>
<dbReference type="InterPro" id="IPR041677">
    <property type="entry name" value="DNA2/NAM7_AAA_11"/>
</dbReference>
<dbReference type="SMART" id="SM00356">
    <property type="entry name" value="ZnF_C3H1"/>
    <property type="match status" value="2"/>
</dbReference>
<dbReference type="Gene3D" id="3.40.50.300">
    <property type="entry name" value="P-loop containing nucleotide triphosphate hydrolases"/>
    <property type="match status" value="3"/>
</dbReference>
<dbReference type="CDD" id="cd18808">
    <property type="entry name" value="SF1_C_Upf1"/>
    <property type="match status" value="1"/>
</dbReference>
<keyword evidence="8" id="KW-0175">Coiled coil</keyword>
<feature type="domain" description="C3H1-type" evidence="10">
    <location>
        <begin position="52"/>
        <end position="80"/>
    </location>
</feature>
<sequence length="2317" mass="260958">MSSRQVCKFFSSPRGCRFGGNCRFRHEQVPESTPTSPDNSSNANGSKKPNKDAPLGVCRNYWKTGECQNGFQCRFKHVESPDRTKRHTEASSSQVRAQKANVATDSGMMELSAGNTDALFAMDEKACTPGETHNYLKKYLQDSFRFLNNPGSVASFLRLINYSMAPSWVNKFAPLLKLFVSSWSTGNGLLRLADVIRWSKVSATAGADRSALSFQNHYLLLLRFLSSDIVVKNGRSNLVNATYMTVLENLEQFTSIIENCMGAIMKARTFWDPYQSRASVGSESSPGSCSQVISTLSKILFECLTRFKNAIVTYPQLLRLVQLVQEWLLIWKDAIMSQDQTKQFDDPLREYPPAKLKFIISYLEDQVDKIVKIASREESKLEALNKPPTAVINPTPVVRHNEGLIATLNMIYEPVGGRHDNDLADINDMRIAPTSGELLSESSFTPANIYGAPHHLPVGTMERLLDIQFRLLREELIAPLRSSVQLVRNDLLVGYRRKTRLHDILQKQGGKYRGASDKNSDSVIFNVYTNVTFGNMIPDWRGLATLLSIDTPPGRARAASRAARVGYWDTAGGKRLMQGSLVALLWEERNEVQVYLGTMTSSTKDIKDSAAESQSRLALKVVFFDETVQVRILNSLKRPESDSRKVLIEAPVMFEAIRPFLEALRREPESVPFGRYLIHQPPGTLSSQPISPPRYTLTPEFTFQLASLFPAEQRVTNLKLSTSDPESIGIARTELRNRSRLDPSQADAVVDALTKELSLIQGPPGTGKSFTGVEIIRILLQKAKPILLIAFTNHALDHLLCSILDNGITRNIVRLGSRSSDERIKDFSIETLEMAQGRTVLDGTTNRLYRELKDTQIQIKKLMEKILRKKIPTGAVMRHLQNDPEYLDHSDSFSFPPDWVVSAVQAQAAELEDGWEKVKGKQSAARDDDDDDENTILKFWAEEQDLDHLDAWIHLQEQKAAADLNDSNLSDSAVTQAGNRYDILAQQDADDASGDEQSDDSSDDAGSDVGDVIEEEWEKATWPEEGSVQTQLSSPLDSDPGAYVDFPPPSASPTRSAPGPSNPQAQIQLPEVPRSNRRLEELLLCGDVWNMSRSERRRLYSHWEYETREMLKISQQSDFNRLREAHEEQLRAYQECKEQVRRNLLQRAEIVGCTTTGAAKLSSLMKSLSPQVMVVEEAGQVLEAHILGSLVPSIQHMILIGDPLQLRPTLNNYALSIDNKRGKVLYKFDMSLMERLSSSGLPMSLINVQRRMRPDISDLVRNTLYPRLVDHDIVRNYKHVRGLAKDVFFMTHTHPENDGSEDISSKYNTFEADMIKEFVLYLVRQGYSNDGDIVVLVGYLGQLVRVREALAEMVTVVIDERDQKELDDRANDESSDADEPSQPLVQRNKLSRYVRIRTIDNYQGEEAKVVILSTVRNVGTGEDQLEQRRSNIGFLKSENRINVALSRAKEGLYIMGNATQLAAKSQMWSEVIDMLTEREALGPAFPIVCSQHSETVQWVSNPEQIRRFAPDGGCLENCDYSLECGHTCPYKCHPDDPNHLRVKCSQNCRRLCSRGHPCKKLCHEECGNCTFPFHNVVLPCPYQHQVLSICSYSMDRLDELHCHALVPKSLPNCEHIAELECSEDPIQYNCNKPCNGIMSCCGRTCNSTCWECQTRIPQLQDESGKIHRVNHVPHSCEKRLYCAHQCVELCSEGHRCTTFCKNPCRQVCPHTKCRKYCSTPCPPCQEPCTWNCEHESCPAPCGSVCIRLPCDKRCKRQLKCGHRCPSVCGEDCSIQICPTCAPADLQDSVVDLILYLTLSDVCVEEETLDNLLITLPACGHVFTVETLDGICGMKDYYTSRDQDGRQIWSGLKSPDSSEIAVPPACPTCRSAITCPRYGRIYKRANLDILERNVISNMTQRLDGIQTDFNNLSRPTIEAILATHAEKAVFDSNPADEKKKREMTRKRALILKDQMDQPVAIVNLVPSNKKLFHIPNDVSTKWNLALARLTNIYTRAVETAKIRGPHIAAWEGSFSCLFEQEMAVYQSNYSRLPDHPEENAMRVAKLRVGQPQPQADRRFLVEAIWITLQIRFLMVSLANSFRNAALNRGEQNPFLEQRQWASYTKFILDSCVMDAEKAVTIAQSSGARRQVTSSKLLCMRANLELFRFNVDMTHAVGGLRNIESRQKLVDQATTEAQSLKEEIISVNREHLQKLPNDRSEWMKNNFNDAAILILDEWKAIASSLRNETFYEPVSLDEKISIVRAFDFGHVGHFYTCRNGHVFVIGECGGAMQSSTCPECGERIGGSNHQLDNSNGRADEFEQIARNQGSQRSPWAWGN</sequence>
<evidence type="ECO:0000256" key="7">
    <source>
        <dbReference type="PROSITE-ProRule" id="PRU00723"/>
    </source>
</evidence>
<dbReference type="Proteomes" id="UP000297245">
    <property type="component" value="Unassembled WGS sequence"/>
</dbReference>
<dbReference type="EMBL" id="ML179148">
    <property type="protein sequence ID" value="THU97835.1"/>
    <property type="molecule type" value="Genomic_DNA"/>
</dbReference>
<gene>
    <name evidence="12" type="ORF">K435DRAFT_662107</name>
</gene>
<dbReference type="InterPro" id="IPR000571">
    <property type="entry name" value="Znf_CCCH"/>
</dbReference>
<evidence type="ECO:0000256" key="3">
    <source>
        <dbReference type="ARBA" id="ARBA00022723"/>
    </source>
</evidence>
<feature type="zinc finger region" description="C3H1-type" evidence="7">
    <location>
        <begin position="1"/>
        <end position="29"/>
    </location>
</feature>
<dbReference type="PANTHER" id="PTHR10887:SF445">
    <property type="entry name" value="NFX1-TYPE ZINC FINGER-CONTAINING PROTEIN 1"/>
    <property type="match status" value="1"/>
</dbReference>
<accession>A0A4V4HG86</accession>
<feature type="domain" description="RZ-type" evidence="11">
    <location>
        <begin position="2232"/>
        <end position="2305"/>
    </location>
</feature>
<evidence type="ECO:0000256" key="9">
    <source>
        <dbReference type="SAM" id="MobiDB-lite"/>
    </source>
</evidence>
<keyword evidence="4 7" id="KW-0863">Zinc-finger</keyword>
<feature type="region of interest" description="Disordered" evidence="9">
    <location>
        <begin position="988"/>
        <end position="1073"/>
    </location>
</feature>
<keyword evidence="5 7" id="KW-0862">Zinc</keyword>
<keyword evidence="13" id="KW-1185">Reference proteome</keyword>
<evidence type="ECO:0000256" key="8">
    <source>
        <dbReference type="SAM" id="Coils"/>
    </source>
</evidence>
<dbReference type="InterPro" id="IPR041679">
    <property type="entry name" value="DNA2/NAM7-like_C"/>
</dbReference>
<dbReference type="InterPro" id="IPR027417">
    <property type="entry name" value="P-loop_NTPase"/>
</dbReference>
<reference evidence="12 13" key="1">
    <citation type="journal article" date="2019" name="Nat. Ecol. Evol.">
        <title>Megaphylogeny resolves global patterns of mushroom evolution.</title>
        <authorList>
            <person name="Varga T."/>
            <person name="Krizsan K."/>
            <person name="Foldi C."/>
            <person name="Dima B."/>
            <person name="Sanchez-Garcia M."/>
            <person name="Sanchez-Ramirez S."/>
            <person name="Szollosi G.J."/>
            <person name="Szarkandi J.G."/>
            <person name="Papp V."/>
            <person name="Albert L."/>
            <person name="Andreopoulos W."/>
            <person name="Angelini C."/>
            <person name="Antonin V."/>
            <person name="Barry K.W."/>
            <person name="Bougher N.L."/>
            <person name="Buchanan P."/>
            <person name="Buyck B."/>
            <person name="Bense V."/>
            <person name="Catcheside P."/>
            <person name="Chovatia M."/>
            <person name="Cooper J."/>
            <person name="Damon W."/>
            <person name="Desjardin D."/>
            <person name="Finy P."/>
            <person name="Geml J."/>
            <person name="Haridas S."/>
            <person name="Hughes K."/>
            <person name="Justo A."/>
            <person name="Karasinski D."/>
            <person name="Kautmanova I."/>
            <person name="Kiss B."/>
            <person name="Kocsube S."/>
            <person name="Kotiranta H."/>
            <person name="LaButti K.M."/>
            <person name="Lechner B.E."/>
            <person name="Liimatainen K."/>
            <person name="Lipzen A."/>
            <person name="Lukacs Z."/>
            <person name="Mihaltcheva S."/>
            <person name="Morgado L.N."/>
            <person name="Niskanen T."/>
            <person name="Noordeloos M.E."/>
            <person name="Ohm R.A."/>
            <person name="Ortiz-Santana B."/>
            <person name="Ovrebo C."/>
            <person name="Racz N."/>
            <person name="Riley R."/>
            <person name="Savchenko A."/>
            <person name="Shiryaev A."/>
            <person name="Soop K."/>
            <person name="Spirin V."/>
            <person name="Szebenyi C."/>
            <person name="Tomsovsky M."/>
            <person name="Tulloss R.E."/>
            <person name="Uehling J."/>
            <person name="Grigoriev I.V."/>
            <person name="Vagvolgyi C."/>
            <person name="Papp T."/>
            <person name="Martin F.M."/>
            <person name="Miettinen O."/>
            <person name="Hibbett D.S."/>
            <person name="Nagy L.G."/>
        </authorList>
    </citation>
    <scope>NUCLEOTIDE SEQUENCE [LARGE SCALE GENOMIC DNA]</scope>
    <source>
        <strain evidence="12 13">CBS 962.96</strain>
    </source>
</reference>
<comment type="subcellular location">
    <subcellularLocation>
        <location evidence="1">Cytoplasm</location>
    </subcellularLocation>
</comment>
<dbReference type="OrthoDB" id="2423195at2759"/>
<dbReference type="PANTHER" id="PTHR10887">
    <property type="entry name" value="DNA2/NAM7 HELICASE FAMILY"/>
    <property type="match status" value="1"/>
</dbReference>
<dbReference type="GO" id="GO:0004386">
    <property type="term" value="F:helicase activity"/>
    <property type="evidence" value="ECO:0007669"/>
    <property type="project" value="InterPro"/>
</dbReference>
<proteinExistence type="predicted"/>
<feature type="coiled-coil region" evidence="8">
    <location>
        <begin position="2161"/>
        <end position="2188"/>
    </location>
</feature>
<dbReference type="Pfam" id="PF13086">
    <property type="entry name" value="AAA_11"/>
    <property type="match status" value="2"/>
</dbReference>
<feature type="region of interest" description="Disordered" evidence="9">
    <location>
        <begin position="1365"/>
        <end position="1384"/>
    </location>
</feature>
<dbReference type="GO" id="GO:0031048">
    <property type="term" value="P:regulatory ncRNA-mediated heterochromatin formation"/>
    <property type="evidence" value="ECO:0007669"/>
    <property type="project" value="TreeGrafter"/>
</dbReference>
<evidence type="ECO:0000313" key="13">
    <source>
        <dbReference type="Proteomes" id="UP000297245"/>
    </source>
</evidence>
<feature type="compositionally biased region" description="Acidic residues" evidence="9">
    <location>
        <begin position="988"/>
        <end position="1017"/>
    </location>
</feature>
<dbReference type="GO" id="GO:0002376">
    <property type="term" value="P:immune system process"/>
    <property type="evidence" value="ECO:0007669"/>
    <property type="project" value="UniProtKB-KW"/>
</dbReference>
<evidence type="ECO:0000313" key="12">
    <source>
        <dbReference type="EMBL" id="THU97835.1"/>
    </source>
</evidence>
<evidence type="ECO:0000256" key="1">
    <source>
        <dbReference type="ARBA" id="ARBA00004496"/>
    </source>
</evidence>
<dbReference type="SUPFAM" id="SSF52540">
    <property type="entry name" value="P-loop containing nucleoside triphosphate hydrolases"/>
    <property type="match status" value="1"/>
</dbReference>
<keyword evidence="2" id="KW-0963">Cytoplasm</keyword>
<dbReference type="InterPro" id="IPR047187">
    <property type="entry name" value="SF1_C_Upf1"/>
</dbReference>
<evidence type="ECO:0000256" key="4">
    <source>
        <dbReference type="ARBA" id="ARBA00022771"/>
    </source>
</evidence>
<dbReference type="GO" id="GO:0008270">
    <property type="term" value="F:zinc ion binding"/>
    <property type="evidence" value="ECO:0007669"/>
    <property type="project" value="UniProtKB-KW"/>
</dbReference>
<feature type="zinc finger region" description="C3H1-type" evidence="7">
    <location>
        <begin position="52"/>
        <end position="80"/>
    </location>
</feature>
<keyword evidence="12" id="KW-0378">Hydrolase</keyword>
<dbReference type="GO" id="GO:0016787">
    <property type="term" value="F:hydrolase activity"/>
    <property type="evidence" value="ECO:0007669"/>
    <property type="project" value="UniProtKB-KW"/>
</dbReference>
<evidence type="ECO:0000259" key="10">
    <source>
        <dbReference type="PROSITE" id="PS50103"/>
    </source>
</evidence>
<organism evidence="12 13">
    <name type="scientific">Dendrothele bispora (strain CBS 962.96)</name>
    <dbReference type="NCBI Taxonomy" id="1314807"/>
    <lineage>
        <taxon>Eukaryota</taxon>
        <taxon>Fungi</taxon>
        <taxon>Dikarya</taxon>
        <taxon>Basidiomycota</taxon>
        <taxon>Agaricomycotina</taxon>
        <taxon>Agaricomycetes</taxon>
        <taxon>Agaricomycetidae</taxon>
        <taxon>Agaricales</taxon>
        <taxon>Agaricales incertae sedis</taxon>
        <taxon>Dendrothele</taxon>
    </lineage>
</organism>
<feature type="region of interest" description="Disordered" evidence="9">
    <location>
        <begin position="27"/>
        <end position="51"/>
    </location>
</feature>
<dbReference type="Pfam" id="PF13087">
    <property type="entry name" value="AAA_12"/>
    <property type="match status" value="1"/>
</dbReference>
<dbReference type="InterPro" id="IPR045055">
    <property type="entry name" value="DNA2/NAM7-like"/>
</dbReference>
<protein>
    <submittedName>
        <fullName evidence="12">P-loop containing nucleoside triphosphate hydrolase protein</fullName>
    </submittedName>
</protein>
<feature type="domain" description="C3H1-type" evidence="10">
    <location>
        <begin position="1"/>
        <end position="29"/>
    </location>
</feature>
<evidence type="ECO:0000259" key="11">
    <source>
        <dbReference type="PROSITE" id="PS51981"/>
    </source>
</evidence>
<name>A0A4V4HG86_DENBC</name>
<evidence type="ECO:0000256" key="2">
    <source>
        <dbReference type="ARBA" id="ARBA00022490"/>
    </source>
</evidence>
<dbReference type="GO" id="GO:0005737">
    <property type="term" value="C:cytoplasm"/>
    <property type="evidence" value="ECO:0007669"/>
    <property type="project" value="UniProtKB-SubCell"/>
</dbReference>
<feature type="compositionally biased region" description="Polar residues" evidence="9">
    <location>
        <begin position="1027"/>
        <end position="1036"/>
    </location>
</feature>
<dbReference type="PROSITE" id="PS51981">
    <property type="entry name" value="ZF_RZ"/>
    <property type="match status" value="1"/>
</dbReference>
<feature type="compositionally biased region" description="Polar residues" evidence="9">
    <location>
        <begin position="30"/>
        <end position="47"/>
    </location>
</feature>
<evidence type="ECO:0000256" key="6">
    <source>
        <dbReference type="ARBA" id="ARBA00022859"/>
    </source>
</evidence>